<feature type="domain" description="J" evidence="1">
    <location>
        <begin position="1"/>
        <end position="67"/>
    </location>
</feature>
<sequence>MNEIKENYRKLMIRWHPDICRENQKKCEEMVREIAHAYRIIIDYCNNYEYSFRREDLKRARSYREYEEWWHERFGDDPIWGEGNRRKNAEG</sequence>
<protein>
    <submittedName>
        <fullName evidence="2">J domain-containing protein</fullName>
    </submittedName>
</protein>
<dbReference type="AlphaFoldDB" id="A0A520KX87"/>
<dbReference type="Pfam" id="PF00226">
    <property type="entry name" value="DnaJ"/>
    <property type="match status" value="1"/>
</dbReference>
<evidence type="ECO:0000313" key="3">
    <source>
        <dbReference type="Proteomes" id="UP000320766"/>
    </source>
</evidence>
<evidence type="ECO:0000259" key="1">
    <source>
        <dbReference type="PROSITE" id="PS50076"/>
    </source>
</evidence>
<dbReference type="CDD" id="cd06257">
    <property type="entry name" value="DnaJ"/>
    <property type="match status" value="1"/>
</dbReference>
<dbReference type="PROSITE" id="PS50076">
    <property type="entry name" value="DNAJ_2"/>
    <property type="match status" value="1"/>
</dbReference>
<dbReference type="SUPFAM" id="SSF46565">
    <property type="entry name" value="Chaperone J-domain"/>
    <property type="match status" value="1"/>
</dbReference>
<dbReference type="Proteomes" id="UP000320766">
    <property type="component" value="Unassembled WGS sequence"/>
</dbReference>
<organism evidence="2 3">
    <name type="scientific">Candidatus Methanolliviera hydrocarbonicum</name>
    <dbReference type="NCBI Taxonomy" id="2491085"/>
    <lineage>
        <taxon>Archaea</taxon>
        <taxon>Methanobacteriati</taxon>
        <taxon>Methanobacteriota</taxon>
        <taxon>Candidatus Methanoliparia</taxon>
        <taxon>Candidatus Methanoliparales</taxon>
        <taxon>Candidatus Methanollivieraceae</taxon>
        <taxon>Candidatus Methanolliviera</taxon>
    </lineage>
</organism>
<proteinExistence type="predicted"/>
<comment type="caution">
    <text evidence="2">The sequence shown here is derived from an EMBL/GenBank/DDBJ whole genome shotgun (WGS) entry which is preliminary data.</text>
</comment>
<name>A0A520KX87_9EURY</name>
<reference evidence="2 3" key="1">
    <citation type="journal article" date="2019" name="Nat. Microbiol.">
        <title>Wide diversity of methane and short-chain alkane metabolisms in uncultured archaea.</title>
        <authorList>
            <person name="Borrel G."/>
            <person name="Adam P.S."/>
            <person name="McKay L.J."/>
            <person name="Chen L.X."/>
            <person name="Sierra-Garcia I.N."/>
            <person name="Sieber C.M."/>
            <person name="Letourneur Q."/>
            <person name="Ghozlane A."/>
            <person name="Andersen G.L."/>
            <person name="Li W.J."/>
            <person name="Hallam S.J."/>
            <person name="Muyzer G."/>
            <person name="de Oliveira V.M."/>
            <person name="Inskeep W.P."/>
            <person name="Banfield J.F."/>
            <person name="Gribaldo S."/>
        </authorList>
    </citation>
    <scope>NUCLEOTIDE SEQUENCE [LARGE SCALE GENOMIC DNA]</scope>
    <source>
        <strain evidence="2">NM1b</strain>
    </source>
</reference>
<dbReference type="PANTHER" id="PTHR24074">
    <property type="entry name" value="CO-CHAPERONE PROTEIN DJLA"/>
    <property type="match status" value="1"/>
</dbReference>
<dbReference type="InterPro" id="IPR001623">
    <property type="entry name" value="DnaJ_domain"/>
</dbReference>
<dbReference type="Gene3D" id="1.10.287.110">
    <property type="entry name" value="DnaJ domain"/>
    <property type="match status" value="1"/>
</dbReference>
<dbReference type="InterPro" id="IPR050817">
    <property type="entry name" value="DjlA_DnaK_co-chaperone"/>
</dbReference>
<dbReference type="EMBL" id="RXIL01000059">
    <property type="protein sequence ID" value="RZN70280.1"/>
    <property type="molecule type" value="Genomic_DNA"/>
</dbReference>
<evidence type="ECO:0000313" key="2">
    <source>
        <dbReference type="EMBL" id="RZN70280.1"/>
    </source>
</evidence>
<gene>
    <name evidence="2" type="ORF">EF807_03475</name>
</gene>
<dbReference type="InterPro" id="IPR036869">
    <property type="entry name" value="J_dom_sf"/>
</dbReference>
<accession>A0A520KX87</accession>